<dbReference type="PANTHER" id="PTHR10039">
    <property type="entry name" value="AMELOGENIN"/>
    <property type="match status" value="1"/>
</dbReference>
<dbReference type="SUPFAM" id="SSF48403">
    <property type="entry name" value="Ankyrin repeat"/>
    <property type="match status" value="1"/>
</dbReference>
<dbReference type="OrthoDB" id="1577640at2759"/>
<evidence type="ECO:0000259" key="3">
    <source>
        <dbReference type="Pfam" id="PF22939"/>
    </source>
</evidence>
<dbReference type="Pfam" id="PF00023">
    <property type="entry name" value="Ank"/>
    <property type="match status" value="1"/>
</dbReference>
<dbReference type="InterPro" id="IPR036770">
    <property type="entry name" value="Ankyrin_rpt-contain_sf"/>
</dbReference>
<dbReference type="PROSITE" id="PS50088">
    <property type="entry name" value="ANK_REPEAT"/>
    <property type="match status" value="1"/>
</dbReference>
<evidence type="ECO:0000256" key="2">
    <source>
        <dbReference type="PROSITE-ProRule" id="PRU00023"/>
    </source>
</evidence>
<comment type="caution">
    <text evidence="5">The sequence shown here is derived from an EMBL/GenBank/DDBJ whole genome shotgun (WGS) entry which is preliminary data.</text>
</comment>
<dbReference type="SUPFAM" id="SSF52540">
    <property type="entry name" value="P-loop containing nucleoside triphosphate hydrolases"/>
    <property type="match status" value="1"/>
</dbReference>
<dbReference type="InterPro" id="IPR056884">
    <property type="entry name" value="NPHP3-like_N"/>
</dbReference>
<keyword evidence="1" id="KW-0677">Repeat</keyword>
<keyword evidence="2" id="KW-0040">ANK repeat</keyword>
<dbReference type="RefSeq" id="XP_022468640.1">
    <property type="nucleotide sequence ID" value="XM_022624856.1"/>
</dbReference>
<protein>
    <submittedName>
        <fullName evidence="5">Ankyrin repeat protein</fullName>
    </submittedName>
</protein>
<feature type="non-terminal residue" evidence="5">
    <location>
        <position position="1"/>
    </location>
</feature>
<name>A0A1G4AQL7_9PEZI</name>
<sequence>KLEKPGSYDHYPSTPNLNSNYLYGSLPETYCGDPMAEALTVIEVALCITEVVERLCKYVSAVKNAKDDIRKLTQELLALKGAMDHFHIQNEQSLDNPLQEQARSMLKMTQETLDAIRKRLGTPKTSSLGRAIQGLAWPFRQDDIETYFATVERAKTWFIMVLMRDSLDTTTCVFTEMQKLAALVHEDIVARRTDRMLEETADLLKWLSPVDSEDKLVSSRHDRAPGTGKWIFDVYFLDWKRGSPTECPIFWITGRSGSGKTVLFSQLVEELRTQPNAKMLEKSSNVGVGFHCCSLDDAASQAVPNVFGSILAQIGATNPSLLDHVRPLRKSGNSLIPQNNLSVEQIYDMMGEALELFDVFYLMIDALNETCHESVIVKALLHLCSRHPNLRVLVTCTREPAQPVPSIYVRHMSTRFIDLDIEVYVEKRLSTEHSFQSLSTTIRAEIKDKVISEADGTFRWAKLCMDRLSSLRTGRDVRRALVDIPSTLNGFYAGILTRVPQQDRTIARKALAWLCFSLRPLRLDELAEAVVLEDEDVDIDDDSRLTDHSIILEICQDLAHASDHFVTLAHDSIRTFLQSEWIRSSAASEYALDAAACHQRIMHKCLTYLKLEPFMSGPVDKIRHVDARFAAYPLLDYATNMWPIHSERFPLSDGDEKLILDFFDTKKLLHGGPFEAWVQFLLHSADLDVIRDTEPLYYAASFDMTSILQLILRPEYKVDLDKRGGRFSSPPLFVAIWRGNIEAAKLLVRAGADSDMRDTSGQTSRSLAKARKHSEVVELMDEMTLIQTKKPATRPANGNSGASNEWAEDYALAQAKLRSFRDGRH</sequence>
<dbReference type="Proteomes" id="UP000176998">
    <property type="component" value="Unassembled WGS sequence"/>
</dbReference>
<dbReference type="Pfam" id="PF22939">
    <property type="entry name" value="WHD_GPIID"/>
    <property type="match status" value="1"/>
</dbReference>
<dbReference type="Gene3D" id="3.40.50.300">
    <property type="entry name" value="P-loop containing nucleotide triphosphate hydrolases"/>
    <property type="match status" value="1"/>
</dbReference>
<evidence type="ECO:0000256" key="1">
    <source>
        <dbReference type="ARBA" id="ARBA00022737"/>
    </source>
</evidence>
<dbReference type="InterPro" id="IPR002110">
    <property type="entry name" value="Ankyrin_rpt"/>
</dbReference>
<accession>A0A1G4AQL7</accession>
<gene>
    <name evidence="5" type="ORF">CORC01_13239</name>
</gene>
<reference evidence="5 6" key="1">
    <citation type="submission" date="2016-09" db="EMBL/GenBank/DDBJ databases">
        <authorList>
            <person name="Capua I."/>
            <person name="De Benedictis P."/>
            <person name="Joannis T."/>
            <person name="Lombin L.H."/>
            <person name="Cattoli G."/>
        </authorList>
    </citation>
    <scope>NUCLEOTIDE SEQUENCE [LARGE SCALE GENOMIC DNA]</scope>
    <source>
        <strain evidence="5 6">IMI 309357</strain>
    </source>
</reference>
<dbReference type="Gene3D" id="1.25.40.20">
    <property type="entry name" value="Ankyrin repeat-containing domain"/>
    <property type="match status" value="1"/>
</dbReference>
<feature type="domain" description="Nephrocystin 3-like N-terminal" evidence="4">
    <location>
        <begin position="226"/>
        <end position="396"/>
    </location>
</feature>
<evidence type="ECO:0000313" key="5">
    <source>
        <dbReference type="EMBL" id="OHE91467.1"/>
    </source>
</evidence>
<feature type="repeat" description="ANK" evidence="2">
    <location>
        <begin position="727"/>
        <end position="759"/>
    </location>
</feature>
<dbReference type="PANTHER" id="PTHR10039:SF16">
    <property type="entry name" value="GPI INOSITOL-DEACYLASE"/>
    <property type="match status" value="1"/>
</dbReference>
<dbReference type="PROSITE" id="PS50297">
    <property type="entry name" value="ANK_REP_REGION"/>
    <property type="match status" value="1"/>
</dbReference>
<feature type="domain" description="GPI inositol-deacylase winged helix" evidence="3">
    <location>
        <begin position="502"/>
        <end position="592"/>
    </location>
</feature>
<dbReference type="EMBL" id="MJBS01000184">
    <property type="protein sequence ID" value="OHE91467.1"/>
    <property type="molecule type" value="Genomic_DNA"/>
</dbReference>
<evidence type="ECO:0000313" key="6">
    <source>
        <dbReference type="Proteomes" id="UP000176998"/>
    </source>
</evidence>
<dbReference type="InterPro" id="IPR027417">
    <property type="entry name" value="P-loop_NTPase"/>
</dbReference>
<organism evidence="5 6">
    <name type="scientific">Colletotrichum orchidophilum</name>
    <dbReference type="NCBI Taxonomy" id="1209926"/>
    <lineage>
        <taxon>Eukaryota</taxon>
        <taxon>Fungi</taxon>
        <taxon>Dikarya</taxon>
        <taxon>Ascomycota</taxon>
        <taxon>Pezizomycotina</taxon>
        <taxon>Sordariomycetes</taxon>
        <taxon>Hypocreomycetidae</taxon>
        <taxon>Glomerellales</taxon>
        <taxon>Glomerellaceae</taxon>
        <taxon>Colletotrichum</taxon>
    </lineage>
</organism>
<dbReference type="Pfam" id="PF24883">
    <property type="entry name" value="NPHP3_N"/>
    <property type="match status" value="1"/>
</dbReference>
<dbReference type="STRING" id="1209926.A0A1G4AQL7"/>
<evidence type="ECO:0000259" key="4">
    <source>
        <dbReference type="Pfam" id="PF24883"/>
    </source>
</evidence>
<dbReference type="AlphaFoldDB" id="A0A1G4AQL7"/>
<keyword evidence="6" id="KW-1185">Reference proteome</keyword>
<dbReference type="GeneID" id="34566366"/>
<dbReference type="InterPro" id="IPR054471">
    <property type="entry name" value="GPIID_WHD"/>
</dbReference>
<proteinExistence type="predicted"/>